<dbReference type="RefSeq" id="WP_377472290.1">
    <property type="nucleotide sequence ID" value="NZ_JBHLWN010000077.1"/>
</dbReference>
<dbReference type="Pfam" id="PF00111">
    <property type="entry name" value="Fer2"/>
    <property type="match status" value="1"/>
</dbReference>
<keyword evidence="3" id="KW-1185">Reference proteome</keyword>
<evidence type="ECO:0000259" key="1">
    <source>
        <dbReference type="PROSITE" id="PS51085"/>
    </source>
</evidence>
<dbReference type="InterPro" id="IPR001041">
    <property type="entry name" value="2Fe-2S_ferredoxin-type"/>
</dbReference>
<dbReference type="PROSITE" id="PS51085">
    <property type="entry name" value="2FE2S_FER_2"/>
    <property type="match status" value="1"/>
</dbReference>
<accession>A0ABV6DQD4</accession>
<dbReference type="InterPro" id="IPR012675">
    <property type="entry name" value="Beta-grasp_dom_sf"/>
</dbReference>
<dbReference type="Proteomes" id="UP001589776">
    <property type="component" value="Unassembled WGS sequence"/>
</dbReference>
<dbReference type="Gene3D" id="3.10.20.30">
    <property type="match status" value="1"/>
</dbReference>
<dbReference type="EMBL" id="JBHLWN010000077">
    <property type="protein sequence ID" value="MFC0214868.1"/>
    <property type="molecule type" value="Genomic_DNA"/>
</dbReference>
<protein>
    <submittedName>
        <fullName evidence="2">2Fe-2S iron-sulfur cluster-binding protein</fullName>
    </submittedName>
</protein>
<sequence>MGVKVTFQPYDKSVDVRTGTTLFDAAGRAKVPIRVRCGGKAACLMCKVKVEDQSGLAPPNINERNKLGPLIGEGVRLACQAKVQGSVTAVIPEDPLKAAIRAQLAKQQDDDFL</sequence>
<evidence type="ECO:0000313" key="3">
    <source>
        <dbReference type="Proteomes" id="UP001589776"/>
    </source>
</evidence>
<reference evidence="2 3" key="1">
    <citation type="submission" date="2024-09" db="EMBL/GenBank/DDBJ databases">
        <authorList>
            <person name="Sun Q."/>
            <person name="Mori K."/>
        </authorList>
    </citation>
    <scope>NUCLEOTIDE SEQUENCE [LARGE SCALE GENOMIC DNA]</scope>
    <source>
        <strain evidence="2 3">CCM 7759</strain>
    </source>
</reference>
<name>A0ABV6DQD4_9BACL</name>
<comment type="caution">
    <text evidence="2">The sequence shown here is derived from an EMBL/GenBank/DDBJ whole genome shotgun (WGS) entry which is preliminary data.</text>
</comment>
<gene>
    <name evidence="2" type="ORF">ACFFK0_20890</name>
</gene>
<dbReference type="CDD" id="cd00207">
    <property type="entry name" value="fer2"/>
    <property type="match status" value="1"/>
</dbReference>
<feature type="domain" description="2Fe-2S ferredoxin-type" evidence="1">
    <location>
        <begin position="3"/>
        <end position="95"/>
    </location>
</feature>
<organism evidence="2 3">
    <name type="scientific">Paenibacillus chartarius</name>
    <dbReference type="NCBI Taxonomy" id="747481"/>
    <lineage>
        <taxon>Bacteria</taxon>
        <taxon>Bacillati</taxon>
        <taxon>Bacillota</taxon>
        <taxon>Bacilli</taxon>
        <taxon>Bacillales</taxon>
        <taxon>Paenibacillaceae</taxon>
        <taxon>Paenibacillus</taxon>
    </lineage>
</organism>
<dbReference type="SUPFAM" id="SSF54292">
    <property type="entry name" value="2Fe-2S ferredoxin-like"/>
    <property type="match status" value="1"/>
</dbReference>
<proteinExistence type="predicted"/>
<dbReference type="InterPro" id="IPR036010">
    <property type="entry name" value="2Fe-2S_ferredoxin-like_sf"/>
</dbReference>
<evidence type="ECO:0000313" key="2">
    <source>
        <dbReference type="EMBL" id="MFC0214868.1"/>
    </source>
</evidence>